<gene>
    <name evidence="1" type="ORF">GOOTI_062_00240</name>
</gene>
<keyword evidence="2" id="KW-1185">Reference proteome</keyword>
<reference evidence="1" key="1">
    <citation type="submission" date="2012-02" db="EMBL/GenBank/DDBJ databases">
        <title>Whole genome shotgun sequence of Gordonia otitidis NBRC 100426.</title>
        <authorList>
            <person name="Yoshida I."/>
            <person name="Hosoyama A."/>
            <person name="Tsuchikane K."/>
            <person name="Katsumata H."/>
            <person name="Yamazaki S."/>
            <person name="Fujita N."/>
        </authorList>
    </citation>
    <scope>NUCLEOTIDE SEQUENCE [LARGE SCALE GENOMIC DNA]</scope>
    <source>
        <strain evidence="1">NBRC 100426</strain>
    </source>
</reference>
<organism evidence="1 2">
    <name type="scientific">Gordonia otitidis (strain DSM 44809 / CCUG 52243 / JCM 12355 / NBRC 100426 / IFM 10032)</name>
    <dbReference type="NCBI Taxonomy" id="1108044"/>
    <lineage>
        <taxon>Bacteria</taxon>
        <taxon>Bacillati</taxon>
        <taxon>Actinomycetota</taxon>
        <taxon>Actinomycetes</taxon>
        <taxon>Mycobacteriales</taxon>
        <taxon>Gordoniaceae</taxon>
        <taxon>Gordonia</taxon>
    </lineage>
</organism>
<proteinExistence type="predicted"/>
<comment type="caution">
    <text evidence="1">The sequence shown here is derived from an EMBL/GenBank/DDBJ whole genome shotgun (WGS) entry which is preliminary data.</text>
</comment>
<dbReference type="Proteomes" id="UP000005038">
    <property type="component" value="Unassembled WGS sequence"/>
</dbReference>
<name>H5TIM3_GORO1</name>
<dbReference type="EMBL" id="BAFB01000062">
    <property type="protein sequence ID" value="GAB33331.1"/>
    <property type="molecule type" value="Genomic_DNA"/>
</dbReference>
<protein>
    <submittedName>
        <fullName evidence="1">Uncharacterized protein</fullName>
    </submittedName>
</protein>
<dbReference type="AlphaFoldDB" id="H5TIM3"/>
<evidence type="ECO:0000313" key="1">
    <source>
        <dbReference type="EMBL" id="GAB33331.1"/>
    </source>
</evidence>
<accession>H5TIM3</accession>
<sequence>HLIWRQQLRADLHRFVLRGTTELSEGVPLPDYLTDEARALFHHRISDSVR</sequence>
<evidence type="ECO:0000313" key="2">
    <source>
        <dbReference type="Proteomes" id="UP000005038"/>
    </source>
</evidence>
<feature type="non-terminal residue" evidence="1">
    <location>
        <position position="1"/>
    </location>
</feature>